<keyword evidence="2" id="KW-0503">Monooxygenase</keyword>
<organism evidence="3 4">
    <name type="scientific">Dichanthelium oligosanthes</name>
    <dbReference type="NCBI Taxonomy" id="888268"/>
    <lineage>
        <taxon>Eukaryota</taxon>
        <taxon>Viridiplantae</taxon>
        <taxon>Streptophyta</taxon>
        <taxon>Embryophyta</taxon>
        <taxon>Tracheophyta</taxon>
        <taxon>Spermatophyta</taxon>
        <taxon>Magnoliopsida</taxon>
        <taxon>Liliopsida</taxon>
        <taxon>Poales</taxon>
        <taxon>Poaceae</taxon>
        <taxon>PACMAD clade</taxon>
        <taxon>Panicoideae</taxon>
        <taxon>Panicodae</taxon>
        <taxon>Paniceae</taxon>
        <taxon>Dichantheliinae</taxon>
        <taxon>Dichanthelium</taxon>
    </lineage>
</organism>
<dbReference type="EMBL" id="LWDX02067193">
    <property type="protein sequence ID" value="OEL15339.1"/>
    <property type="molecule type" value="Genomic_DNA"/>
</dbReference>
<dbReference type="Pfam" id="PF00067">
    <property type="entry name" value="p450"/>
    <property type="match status" value="1"/>
</dbReference>
<evidence type="ECO:0000313" key="3">
    <source>
        <dbReference type="EMBL" id="OEL15339.1"/>
    </source>
</evidence>
<dbReference type="AlphaFoldDB" id="A0A1E5UR16"/>
<keyword evidence="2" id="KW-0560">Oxidoreductase</keyword>
<comment type="caution">
    <text evidence="3">The sequence shown here is derived from an EMBL/GenBank/DDBJ whole genome shotgun (WGS) entry which is preliminary data.</text>
</comment>
<evidence type="ECO:0000256" key="2">
    <source>
        <dbReference type="RuleBase" id="RU000461"/>
    </source>
</evidence>
<keyword evidence="1 2" id="KW-0408">Iron</keyword>
<dbReference type="SUPFAM" id="SSF48264">
    <property type="entry name" value="Cytochrome P450"/>
    <property type="match status" value="1"/>
</dbReference>
<sequence>MIDGEAWSLTRSLGDGFRRFTNKREGDEQVQHEIRAAFRGKAAVTEVDIQAANLPYLKLVIKETLRLHPPVPLLVPRESIDECEIEGYKIPARSRVIVNAWAIGRDPKYWDDADEFEPERFQGNTVDFMGSRYEYIPFGAGRRMCPGISYGLPVLEMALVQPLYHFNWSLEEGINEVDMTEAPGLGVRRKSPLLLCATPFVHERECKVHV</sequence>
<dbReference type="PROSITE" id="PS00086">
    <property type="entry name" value="CYTOCHROME_P450"/>
    <property type="match status" value="1"/>
</dbReference>
<evidence type="ECO:0000313" key="4">
    <source>
        <dbReference type="Proteomes" id="UP000095767"/>
    </source>
</evidence>
<dbReference type="InterPro" id="IPR036396">
    <property type="entry name" value="Cyt_P450_sf"/>
</dbReference>
<keyword evidence="1 2" id="KW-0479">Metal-binding</keyword>
<dbReference type="STRING" id="888268.A0A1E5UR16"/>
<dbReference type="InterPro" id="IPR002401">
    <property type="entry name" value="Cyt_P450_E_grp-I"/>
</dbReference>
<gene>
    <name evidence="3" type="ORF">BAE44_0023642</name>
</gene>
<dbReference type="PRINTS" id="PR00463">
    <property type="entry name" value="EP450I"/>
</dbReference>
<protein>
    <submittedName>
        <fullName evidence="3">Premnaspirodiene oxygenase</fullName>
    </submittedName>
</protein>
<dbReference type="PANTHER" id="PTHR47954:SF1">
    <property type="entry name" value="OS02G0217300 PROTEIN"/>
    <property type="match status" value="1"/>
</dbReference>
<dbReference type="Gene3D" id="1.10.630.10">
    <property type="entry name" value="Cytochrome P450"/>
    <property type="match status" value="1"/>
</dbReference>
<dbReference type="InterPro" id="IPR017972">
    <property type="entry name" value="Cyt_P450_CS"/>
</dbReference>
<evidence type="ECO:0000256" key="1">
    <source>
        <dbReference type="PIRSR" id="PIRSR602401-1"/>
    </source>
</evidence>
<keyword evidence="4" id="KW-1185">Reference proteome</keyword>
<dbReference type="Proteomes" id="UP000095767">
    <property type="component" value="Unassembled WGS sequence"/>
</dbReference>
<reference evidence="3 4" key="1">
    <citation type="submission" date="2016-09" db="EMBL/GenBank/DDBJ databases">
        <title>The draft genome of Dichanthelium oligosanthes: A C3 panicoid grass species.</title>
        <authorList>
            <person name="Studer A.J."/>
            <person name="Schnable J.C."/>
            <person name="Brutnell T.P."/>
        </authorList>
    </citation>
    <scope>NUCLEOTIDE SEQUENCE [LARGE SCALE GENOMIC DNA]</scope>
    <source>
        <strain evidence="4">cv. Kellogg 1175</strain>
        <tissue evidence="3">Leaf</tissue>
    </source>
</reference>
<keyword evidence="1 2" id="KW-0349">Heme</keyword>
<feature type="binding site" description="axial binding residue" evidence="1">
    <location>
        <position position="145"/>
    </location>
    <ligand>
        <name>heme</name>
        <dbReference type="ChEBI" id="CHEBI:30413"/>
    </ligand>
    <ligandPart>
        <name>Fe</name>
        <dbReference type="ChEBI" id="CHEBI:18248"/>
    </ligandPart>
</feature>
<accession>A0A1E5UR16</accession>
<comment type="cofactor">
    <cofactor evidence="1">
        <name>heme</name>
        <dbReference type="ChEBI" id="CHEBI:30413"/>
    </cofactor>
</comment>
<dbReference type="GO" id="GO:0004497">
    <property type="term" value="F:monooxygenase activity"/>
    <property type="evidence" value="ECO:0007669"/>
    <property type="project" value="UniProtKB-KW"/>
</dbReference>
<dbReference type="InterPro" id="IPR001128">
    <property type="entry name" value="Cyt_P450"/>
</dbReference>
<name>A0A1E5UR16_9POAL</name>
<dbReference type="GO" id="GO:0005506">
    <property type="term" value="F:iron ion binding"/>
    <property type="evidence" value="ECO:0007669"/>
    <property type="project" value="InterPro"/>
</dbReference>
<dbReference type="PANTHER" id="PTHR47954">
    <property type="entry name" value="OS09G0275400 PROTEIN-RELATED"/>
    <property type="match status" value="1"/>
</dbReference>
<dbReference type="OrthoDB" id="1055148at2759"/>
<dbReference type="GO" id="GO:0016705">
    <property type="term" value="F:oxidoreductase activity, acting on paired donors, with incorporation or reduction of molecular oxygen"/>
    <property type="evidence" value="ECO:0007669"/>
    <property type="project" value="InterPro"/>
</dbReference>
<proteinExistence type="inferred from homology"/>
<dbReference type="GO" id="GO:0020037">
    <property type="term" value="F:heme binding"/>
    <property type="evidence" value="ECO:0007669"/>
    <property type="project" value="InterPro"/>
</dbReference>
<comment type="similarity">
    <text evidence="2">Belongs to the cytochrome P450 family.</text>
</comment>